<dbReference type="KEGG" id="pco:PHACADRAFT_206175"/>
<gene>
    <name evidence="2" type="ORF">PHACADRAFT_206175</name>
</gene>
<dbReference type="InParanoid" id="K5VAS1"/>
<dbReference type="Proteomes" id="UP000008370">
    <property type="component" value="Unassembled WGS sequence"/>
</dbReference>
<dbReference type="InterPro" id="IPR001810">
    <property type="entry name" value="F-box_dom"/>
</dbReference>
<dbReference type="SUPFAM" id="SSF81383">
    <property type="entry name" value="F-box domain"/>
    <property type="match status" value="1"/>
</dbReference>
<dbReference type="GeneID" id="18912436"/>
<sequence length="194" mass="22237">MHRPAHSPRLPPEPIHHILKDLDKPSLSACALVSRDWLELTRPYLFRRVASVYYFPGNLEGRSLPSLESMVLPLPLWRDTSIDQVPGQSTSDGIGIYRDTYTSIVRAIATSSSSLQTVVLELFLYGTPFYVHRTGSFLRDFRYLEELEEACVRKGIRDLEIHAGPGHVFSERDRQRFMGVLPKLLAREVLRLLY</sequence>
<dbReference type="RefSeq" id="XP_007392510.1">
    <property type="nucleotide sequence ID" value="XM_007392448.1"/>
</dbReference>
<proteinExistence type="predicted"/>
<dbReference type="EMBL" id="JH930469">
    <property type="protein sequence ID" value="EKM59961.1"/>
    <property type="molecule type" value="Genomic_DNA"/>
</dbReference>
<dbReference type="Gene3D" id="1.20.1280.50">
    <property type="match status" value="1"/>
</dbReference>
<dbReference type="AlphaFoldDB" id="K5VAS1"/>
<organism evidence="2 3">
    <name type="scientific">Phanerochaete carnosa (strain HHB-10118-sp)</name>
    <name type="common">White-rot fungus</name>
    <name type="synonym">Peniophora carnosa</name>
    <dbReference type="NCBI Taxonomy" id="650164"/>
    <lineage>
        <taxon>Eukaryota</taxon>
        <taxon>Fungi</taxon>
        <taxon>Dikarya</taxon>
        <taxon>Basidiomycota</taxon>
        <taxon>Agaricomycotina</taxon>
        <taxon>Agaricomycetes</taxon>
        <taxon>Polyporales</taxon>
        <taxon>Phanerochaetaceae</taxon>
        <taxon>Phanerochaete</taxon>
    </lineage>
</organism>
<dbReference type="InterPro" id="IPR036047">
    <property type="entry name" value="F-box-like_dom_sf"/>
</dbReference>
<evidence type="ECO:0000313" key="2">
    <source>
        <dbReference type="EMBL" id="EKM59961.1"/>
    </source>
</evidence>
<feature type="domain" description="F-box" evidence="1">
    <location>
        <begin position="4"/>
        <end position="49"/>
    </location>
</feature>
<reference evidence="2 3" key="1">
    <citation type="journal article" date="2012" name="BMC Genomics">
        <title>Comparative genomics of the white-rot fungi, Phanerochaete carnosa and P. chrysosporium, to elucidate the genetic basis of the distinct wood types they colonize.</title>
        <authorList>
            <person name="Suzuki H."/>
            <person name="MacDonald J."/>
            <person name="Syed K."/>
            <person name="Salamov A."/>
            <person name="Hori C."/>
            <person name="Aerts A."/>
            <person name="Henrissat B."/>
            <person name="Wiebenga A."/>
            <person name="vanKuyk P.A."/>
            <person name="Barry K."/>
            <person name="Lindquist E."/>
            <person name="LaButti K."/>
            <person name="Lapidus A."/>
            <person name="Lucas S."/>
            <person name="Coutinho P."/>
            <person name="Gong Y."/>
            <person name="Samejima M."/>
            <person name="Mahadevan R."/>
            <person name="Abou-Zaid M."/>
            <person name="de Vries R.P."/>
            <person name="Igarashi K."/>
            <person name="Yadav J.S."/>
            <person name="Grigoriev I.V."/>
            <person name="Master E.R."/>
        </authorList>
    </citation>
    <scope>NUCLEOTIDE SEQUENCE [LARGE SCALE GENOMIC DNA]</scope>
    <source>
        <strain evidence="2 3">HHB-10118-sp</strain>
    </source>
</reference>
<keyword evidence="3" id="KW-1185">Reference proteome</keyword>
<evidence type="ECO:0000313" key="3">
    <source>
        <dbReference type="Proteomes" id="UP000008370"/>
    </source>
</evidence>
<name>K5VAS1_PHACS</name>
<evidence type="ECO:0000259" key="1">
    <source>
        <dbReference type="PROSITE" id="PS50181"/>
    </source>
</evidence>
<dbReference type="PROSITE" id="PS50181">
    <property type="entry name" value="FBOX"/>
    <property type="match status" value="1"/>
</dbReference>
<dbReference type="Pfam" id="PF12937">
    <property type="entry name" value="F-box-like"/>
    <property type="match status" value="1"/>
</dbReference>
<accession>K5VAS1</accession>
<dbReference type="OrthoDB" id="2729743at2759"/>
<protein>
    <recommendedName>
        <fullName evidence="1">F-box domain-containing protein</fullName>
    </recommendedName>
</protein>
<dbReference type="HOGENOM" id="CLU_1402893_0_0_1"/>